<evidence type="ECO:0000313" key="8">
    <source>
        <dbReference type="EMBL" id="ROS01026.1"/>
    </source>
</evidence>
<dbReference type="InterPro" id="IPR018294">
    <property type="entry name" value="ISPD_synthase_CS"/>
</dbReference>
<organism evidence="8 9">
    <name type="scientific">Sinobacterium caligoides</name>
    <dbReference type="NCBI Taxonomy" id="933926"/>
    <lineage>
        <taxon>Bacteria</taxon>
        <taxon>Pseudomonadati</taxon>
        <taxon>Pseudomonadota</taxon>
        <taxon>Gammaproteobacteria</taxon>
        <taxon>Cellvibrionales</taxon>
        <taxon>Spongiibacteraceae</taxon>
        <taxon>Sinobacterium</taxon>
    </lineage>
</organism>
<comment type="similarity">
    <text evidence="3 7">Belongs to the IspD/TarI cytidylyltransferase family. IspD subfamily.</text>
</comment>
<dbReference type="EC" id="2.7.7.60" evidence="7"/>
<evidence type="ECO:0000256" key="4">
    <source>
        <dbReference type="ARBA" id="ARBA00022679"/>
    </source>
</evidence>
<dbReference type="RefSeq" id="WP_123711870.1">
    <property type="nucleotide sequence ID" value="NZ_RKHR01000004.1"/>
</dbReference>
<reference evidence="8 9" key="1">
    <citation type="submission" date="2018-11" db="EMBL/GenBank/DDBJ databases">
        <title>Genomic Encyclopedia of Type Strains, Phase IV (KMG-IV): sequencing the most valuable type-strain genomes for metagenomic binning, comparative biology and taxonomic classification.</title>
        <authorList>
            <person name="Goeker M."/>
        </authorList>
    </citation>
    <scope>NUCLEOTIDE SEQUENCE [LARGE SCALE GENOMIC DNA]</scope>
    <source>
        <strain evidence="8 9">DSM 100316</strain>
    </source>
</reference>
<dbReference type="InterPro" id="IPR001228">
    <property type="entry name" value="IspD"/>
</dbReference>
<dbReference type="InterPro" id="IPR050088">
    <property type="entry name" value="IspD/TarI_cytidylyltransf_bact"/>
</dbReference>
<comment type="pathway">
    <text evidence="2 7">Isoprenoid biosynthesis; isopentenyl diphosphate biosynthesis via DXP pathway; isopentenyl diphosphate from 1-deoxy-D-xylulose 5-phosphate: step 2/6.</text>
</comment>
<dbReference type="SUPFAM" id="SSF53448">
    <property type="entry name" value="Nucleotide-diphospho-sugar transferases"/>
    <property type="match status" value="1"/>
</dbReference>
<keyword evidence="5 7" id="KW-0548">Nucleotidyltransferase</keyword>
<dbReference type="Gene3D" id="3.90.550.10">
    <property type="entry name" value="Spore Coat Polysaccharide Biosynthesis Protein SpsA, Chain A"/>
    <property type="match status" value="1"/>
</dbReference>
<comment type="catalytic activity">
    <reaction evidence="1 7">
        <text>2-C-methyl-D-erythritol 4-phosphate + CTP + H(+) = 4-CDP-2-C-methyl-D-erythritol + diphosphate</text>
        <dbReference type="Rhea" id="RHEA:13429"/>
        <dbReference type="ChEBI" id="CHEBI:15378"/>
        <dbReference type="ChEBI" id="CHEBI:33019"/>
        <dbReference type="ChEBI" id="CHEBI:37563"/>
        <dbReference type="ChEBI" id="CHEBI:57823"/>
        <dbReference type="ChEBI" id="CHEBI:58262"/>
        <dbReference type="EC" id="2.7.7.60"/>
    </reaction>
</comment>
<evidence type="ECO:0000313" key="9">
    <source>
        <dbReference type="Proteomes" id="UP000275394"/>
    </source>
</evidence>
<dbReference type="OrthoDB" id="9806837at2"/>
<dbReference type="PANTHER" id="PTHR32125:SF4">
    <property type="entry name" value="2-C-METHYL-D-ERYTHRITOL 4-PHOSPHATE CYTIDYLYLTRANSFERASE, CHLOROPLASTIC"/>
    <property type="match status" value="1"/>
</dbReference>
<dbReference type="HAMAP" id="MF_00108">
    <property type="entry name" value="IspD"/>
    <property type="match status" value="1"/>
</dbReference>
<dbReference type="EMBL" id="RKHR01000004">
    <property type="protein sequence ID" value="ROS01026.1"/>
    <property type="molecule type" value="Genomic_DNA"/>
</dbReference>
<proteinExistence type="inferred from homology"/>
<dbReference type="FunFam" id="3.90.550.10:FF:000003">
    <property type="entry name" value="2-C-methyl-D-erythritol 4-phosphate cytidylyltransferase"/>
    <property type="match status" value="1"/>
</dbReference>
<feature type="site" description="Transition state stabilizer" evidence="7">
    <location>
        <position position="32"/>
    </location>
</feature>
<dbReference type="InterPro" id="IPR034683">
    <property type="entry name" value="IspD/TarI"/>
</dbReference>
<dbReference type="PANTHER" id="PTHR32125">
    <property type="entry name" value="2-C-METHYL-D-ERYTHRITOL 4-PHOSPHATE CYTIDYLYLTRANSFERASE, CHLOROPLASTIC"/>
    <property type="match status" value="1"/>
</dbReference>
<dbReference type="InterPro" id="IPR029044">
    <property type="entry name" value="Nucleotide-diphossugar_trans"/>
</dbReference>
<evidence type="ECO:0000256" key="3">
    <source>
        <dbReference type="ARBA" id="ARBA00009789"/>
    </source>
</evidence>
<dbReference type="NCBIfam" id="TIGR00453">
    <property type="entry name" value="ispD"/>
    <property type="match status" value="1"/>
</dbReference>
<keyword evidence="4 7" id="KW-0808">Transferase</keyword>
<sequence>MAAVGAVEEASAYWFVVPAAGIGSRFGADKPKQYALIDEYCVIEHSITRLLQWRPSSQVVVAVAERDRWWSQLSISQDPRVNTVIGGGERAQSVFNALEFIQDRAGSNVWVLVHDAARPCVDSASLTRLEHRVQEEGSGGLLAIPVADTLKKASLQNTVRQTVDRSALWAAQTPQMFRFQPLFSALQQALMTGRIVTDEASALEYQGVEPVLVEGDCRNIKITRPEDIDLARFYIASERL</sequence>
<keyword evidence="6 7" id="KW-0414">Isoprene biosynthesis</keyword>
<protein>
    <recommendedName>
        <fullName evidence="7">2-C-methyl-D-erythritol 4-phosphate cytidylyltransferase</fullName>
        <ecNumber evidence="7">2.7.7.60</ecNumber>
    </recommendedName>
    <alternativeName>
        <fullName evidence="7">4-diphosphocytidyl-2C-methyl-D-erythritol synthase</fullName>
    </alternativeName>
    <alternativeName>
        <fullName evidence="7">MEP cytidylyltransferase</fullName>
        <shortName evidence="7">MCT</shortName>
    </alternativeName>
</protein>
<dbReference type="UniPathway" id="UPA00056">
    <property type="reaction ID" value="UER00093"/>
</dbReference>
<evidence type="ECO:0000256" key="7">
    <source>
        <dbReference type="HAMAP-Rule" id="MF_00108"/>
    </source>
</evidence>
<evidence type="ECO:0000256" key="2">
    <source>
        <dbReference type="ARBA" id="ARBA00004787"/>
    </source>
</evidence>
<comment type="caution">
    <text evidence="8">The sequence shown here is derived from an EMBL/GenBank/DDBJ whole genome shotgun (WGS) entry which is preliminary data.</text>
</comment>
<dbReference type="AlphaFoldDB" id="A0A3N2DMI6"/>
<dbReference type="Pfam" id="PF01128">
    <property type="entry name" value="IspD"/>
    <property type="match status" value="1"/>
</dbReference>
<dbReference type="GO" id="GO:0050518">
    <property type="term" value="F:2-C-methyl-D-erythritol 4-phosphate cytidylyltransferase activity"/>
    <property type="evidence" value="ECO:0007669"/>
    <property type="project" value="UniProtKB-UniRule"/>
</dbReference>
<evidence type="ECO:0000256" key="6">
    <source>
        <dbReference type="ARBA" id="ARBA00023229"/>
    </source>
</evidence>
<feature type="site" description="Positions MEP for the nucleophilic attack" evidence="7">
    <location>
        <position position="221"/>
    </location>
</feature>
<evidence type="ECO:0000256" key="5">
    <source>
        <dbReference type="ARBA" id="ARBA00022695"/>
    </source>
</evidence>
<evidence type="ECO:0000256" key="1">
    <source>
        <dbReference type="ARBA" id="ARBA00001282"/>
    </source>
</evidence>
<dbReference type="GO" id="GO:0019288">
    <property type="term" value="P:isopentenyl diphosphate biosynthetic process, methylerythritol 4-phosphate pathway"/>
    <property type="evidence" value="ECO:0007669"/>
    <property type="project" value="UniProtKB-UniRule"/>
</dbReference>
<comment type="function">
    <text evidence="7">Catalyzes the formation of 4-diphosphocytidyl-2-C-methyl-D-erythritol from CTP and 2-C-methyl-D-erythritol 4-phosphate (MEP).</text>
</comment>
<gene>
    <name evidence="7" type="primary">ispD</name>
    <name evidence="8" type="ORF">EDC56_1449</name>
</gene>
<dbReference type="Proteomes" id="UP000275394">
    <property type="component" value="Unassembled WGS sequence"/>
</dbReference>
<feature type="site" description="Positions MEP for the nucleophilic attack" evidence="7">
    <location>
        <position position="165"/>
    </location>
</feature>
<dbReference type="PROSITE" id="PS01295">
    <property type="entry name" value="ISPD"/>
    <property type="match status" value="1"/>
</dbReference>
<feature type="site" description="Transition state stabilizer" evidence="7">
    <location>
        <position position="25"/>
    </location>
</feature>
<dbReference type="CDD" id="cd02516">
    <property type="entry name" value="CDP-ME_synthetase"/>
    <property type="match status" value="1"/>
</dbReference>
<name>A0A3N2DMI6_9GAMM</name>
<keyword evidence="9" id="KW-1185">Reference proteome</keyword>
<accession>A0A3N2DMI6</accession>